<proteinExistence type="predicted"/>
<keyword evidence="1" id="KW-0812">Transmembrane</keyword>
<protein>
    <recommendedName>
        <fullName evidence="4">G-protein coupled receptors family 1 profile domain-containing protein</fullName>
    </recommendedName>
</protein>
<dbReference type="AlphaFoldDB" id="A0A0V1B877"/>
<feature type="transmembrane region" description="Helical" evidence="1">
    <location>
        <begin position="63"/>
        <end position="88"/>
    </location>
</feature>
<feature type="transmembrane region" description="Helical" evidence="1">
    <location>
        <begin position="143"/>
        <end position="173"/>
    </location>
</feature>
<gene>
    <name evidence="2" type="ORF">T01_15503</name>
</gene>
<feature type="transmembrane region" description="Helical" evidence="1">
    <location>
        <begin position="222"/>
        <end position="243"/>
    </location>
</feature>
<comment type="caution">
    <text evidence="2">The sequence shown here is derived from an EMBL/GenBank/DDBJ whole genome shotgun (WGS) entry which is preliminary data.</text>
</comment>
<evidence type="ECO:0000256" key="1">
    <source>
        <dbReference type="SAM" id="Phobius"/>
    </source>
</evidence>
<keyword evidence="1" id="KW-1133">Transmembrane helix</keyword>
<evidence type="ECO:0000313" key="3">
    <source>
        <dbReference type="Proteomes" id="UP000054776"/>
    </source>
</evidence>
<dbReference type="EMBL" id="JYDH01000085">
    <property type="protein sequence ID" value="KRY33193.1"/>
    <property type="molecule type" value="Genomic_DNA"/>
</dbReference>
<dbReference type="InParanoid" id="A0A0V1B877"/>
<reference evidence="2 3" key="1">
    <citation type="submission" date="2015-01" db="EMBL/GenBank/DDBJ databases">
        <title>Evolution of Trichinella species and genotypes.</title>
        <authorList>
            <person name="Korhonen P.K."/>
            <person name="Edoardo P."/>
            <person name="Giuseppe L.R."/>
            <person name="Gasser R.B."/>
        </authorList>
    </citation>
    <scope>NUCLEOTIDE SEQUENCE [LARGE SCALE GENOMIC DNA]</scope>
    <source>
        <strain evidence="2">ISS3</strain>
    </source>
</reference>
<feature type="transmembrane region" description="Helical" evidence="1">
    <location>
        <begin position="196"/>
        <end position="216"/>
    </location>
</feature>
<evidence type="ECO:0000313" key="2">
    <source>
        <dbReference type="EMBL" id="KRY33193.1"/>
    </source>
</evidence>
<sequence length="275" mass="31500">MMCLAWMIRANRNIGSSCSTSCSTGYLLLSLGYIVEYSRNVWNYSDNSSVSFSYCLLWSFHPFIYSLSDLAICESNLFLVIDITVALASSKSLHVYNKNLFIKMIIIYTITFLADVTVLSVSAVNNADMFFNISCTYASFLPYFYQCFHIILLCLLNFLAVLIILIDIALLLWHKRHKTEVQLVKHKRDIVILKRLSVNFLFTLAIQSFPLTMSLLASCDVLIININSLWLFQVICISAHAIFRVIRKTTHQGNFQCFVKNRPNRKIAPLQADDK</sequence>
<dbReference type="OrthoDB" id="10317614at2759"/>
<dbReference type="Proteomes" id="UP000054776">
    <property type="component" value="Unassembled WGS sequence"/>
</dbReference>
<evidence type="ECO:0008006" key="4">
    <source>
        <dbReference type="Google" id="ProtNLM"/>
    </source>
</evidence>
<keyword evidence="1" id="KW-0472">Membrane</keyword>
<dbReference type="FunCoup" id="A0A0V1B877">
    <property type="interactions" value="21"/>
</dbReference>
<name>A0A0V1B877_TRISP</name>
<keyword evidence="3" id="KW-1185">Reference proteome</keyword>
<feature type="transmembrane region" description="Helical" evidence="1">
    <location>
        <begin position="100"/>
        <end position="123"/>
    </location>
</feature>
<accession>A0A0V1B877</accession>
<organism evidence="2 3">
    <name type="scientific">Trichinella spiralis</name>
    <name type="common">Trichina worm</name>
    <dbReference type="NCBI Taxonomy" id="6334"/>
    <lineage>
        <taxon>Eukaryota</taxon>
        <taxon>Metazoa</taxon>
        <taxon>Ecdysozoa</taxon>
        <taxon>Nematoda</taxon>
        <taxon>Enoplea</taxon>
        <taxon>Dorylaimia</taxon>
        <taxon>Trichinellida</taxon>
        <taxon>Trichinellidae</taxon>
        <taxon>Trichinella</taxon>
    </lineage>
</organism>
<feature type="transmembrane region" description="Helical" evidence="1">
    <location>
        <begin position="12"/>
        <end position="35"/>
    </location>
</feature>